<evidence type="ECO:0000256" key="3">
    <source>
        <dbReference type="ARBA" id="ARBA00023015"/>
    </source>
</evidence>
<organism evidence="10 11">
    <name type="scientific">Serpentinimonas maccroryi</name>
    <dbReference type="NCBI Taxonomy" id="1458426"/>
    <lineage>
        <taxon>Bacteria</taxon>
        <taxon>Pseudomonadati</taxon>
        <taxon>Pseudomonadota</taxon>
        <taxon>Betaproteobacteria</taxon>
        <taxon>Burkholderiales</taxon>
        <taxon>Comamonadaceae</taxon>
        <taxon>Serpentinimonas</taxon>
    </lineage>
</organism>
<dbReference type="KEGG" id="cbab:SMCB_1470"/>
<evidence type="ECO:0000256" key="2">
    <source>
        <dbReference type="ARBA" id="ARBA00022840"/>
    </source>
</evidence>
<dbReference type="Pfam" id="PF00072">
    <property type="entry name" value="Response_reg"/>
    <property type="match status" value="1"/>
</dbReference>
<feature type="domain" description="Sigma-54 factor interaction" evidence="8">
    <location>
        <begin position="186"/>
        <end position="416"/>
    </location>
</feature>
<dbReference type="GO" id="GO:0000160">
    <property type="term" value="P:phosphorelay signal transduction system"/>
    <property type="evidence" value="ECO:0007669"/>
    <property type="project" value="InterPro"/>
</dbReference>
<feature type="domain" description="Response regulatory" evidence="9">
    <location>
        <begin position="11"/>
        <end position="125"/>
    </location>
</feature>
<dbReference type="InterPro" id="IPR009057">
    <property type="entry name" value="Homeodomain-like_sf"/>
</dbReference>
<dbReference type="Gene3D" id="1.10.10.60">
    <property type="entry name" value="Homeodomain-like"/>
    <property type="match status" value="1"/>
</dbReference>
<keyword evidence="1" id="KW-0547">Nucleotide-binding</keyword>
<evidence type="ECO:0000259" key="9">
    <source>
        <dbReference type="PROSITE" id="PS50110"/>
    </source>
</evidence>
<dbReference type="HOGENOM" id="CLU_000445_0_6_4"/>
<dbReference type="PANTHER" id="PTHR32071:SF100">
    <property type="entry name" value="RESPONSE REGULATOR PROTEIN PILR"/>
    <property type="match status" value="1"/>
</dbReference>
<dbReference type="FunFam" id="3.40.50.300:FF:000006">
    <property type="entry name" value="DNA-binding transcriptional regulator NtrC"/>
    <property type="match status" value="1"/>
</dbReference>
<dbReference type="CDD" id="cd00009">
    <property type="entry name" value="AAA"/>
    <property type="match status" value="1"/>
</dbReference>
<name>A0A060NVW7_9BURK</name>
<evidence type="ECO:0000256" key="7">
    <source>
        <dbReference type="SAM" id="MobiDB-lite"/>
    </source>
</evidence>
<dbReference type="InterPro" id="IPR058031">
    <property type="entry name" value="AAA_lid_NorR"/>
</dbReference>
<protein>
    <submittedName>
        <fullName evidence="10">Response regulator containing CheY-like receiver, AAA-type ATPase, and DNA-binding domains</fullName>
    </submittedName>
</protein>
<dbReference type="Pfam" id="PF25601">
    <property type="entry name" value="AAA_lid_14"/>
    <property type="match status" value="1"/>
</dbReference>
<dbReference type="Gene3D" id="3.40.50.300">
    <property type="entry name" value="P-loop containing nucleotide triphosphate hydrolases"/>
    <property type="match status" value="1"/>
</dbReference>
<dbReference type="Pfam" id="PF00158">
    <property type="entry name" value="Sigma54_activat"/>
    <property type="match status" value="1"/>
</dbReference>
<dbReference type="PROSITE" id="PS50110">
    <property type="entry name" value="RESPONSE_REGULATORY"/>
    <property type="match status" value="1"/>
</dbReference>
<dbReference type="SMART" id="SM00448">
    <property type="entry name" value="REC"/>
    <property type="match status" value="1"/>
</dbReference>
<keyword evidence="2" id="KW-0067">ATP-binding</keyword>
<dbReference type="InterPro" id="IPR002197">
    <property type="entry name" value="HTH_Fis"/>
</dbReference>
<dbReference type="InterPro" id="IPR025662">
    <property type="entry name" value="Sigma_54_int_dom_ATP-bd_1"/>
</dbReference>
<evidence type="ECO:0000256" key="6">
    <source>
        <dbReference type="PROSITE-ProRule" id="PRU00169"/>
    </source>
</evidence>
<dbReference type="InterPro" id="IPR027417">
    <property type="entry name" value="P-loop_NTPase"/>
</dbReference>
<dbReference type="InterPro" id="IPR003593">
    <property type="entry name" value="AAA+_ATPase"/>
</dbReference>
<keyword evidence="5" id="KW-0804">Transcription</keyword>
<dbReference type="SMART" id="SM00382">
    <property type="entry name" value="AAA"/>
    <property type="match status" value="1"/>
</dbReference>
<dbReference type="SUPFAM" id="SSF52172">
    <property type="entry name" value="CheY-like"/>
    <property type="match status" value="1"/>
</dbReference>
<keyword evidence="6" id="KW-0597">Phosphoprotein</keyword>
<dbReference type="PROSITE" id="PS00676">
    <property type="entry name" value="SIGMA54_INTERACT_2"/>
    <property type="match status" value="1"/>
</dbReference>
<dbReference type="AlphaFoldDB" id="A0A060NVW7"/>
<dbReference type="Proteomes" id="UP000066014">
    <property type="component" value="Chromosome"/>
</dbReference>
<dbReference type="PANTHER" id="PTHR32071">
    <property type="entry name" value="TRANSCRIPTIONAL REGULATORY PROTEIN"/>
    <property type="match status" value="1"/>
</dbReference>
<dbReference type="Pfam" id="PF02954">
    <property type="entry name" value="HTH_8"/>
    <property type="match status" value="1"/>
</dbReference>
<dbReference type="Gene3D" id="1.10.8.60">
    <property type="match status" value="1"/>
</dbReference>
<accession>A0A060NVW7</accession>
<dbReference type="OrthoDB" id="9761705at2"/>
<dbReference type="STRING" id="1458426.SMCB_1470"/>
<evidence type="ECO:0000256" key="5">
    <source>
        <dbReference type="ARBA" id="ARBA00023163"/>
    </source>
</evidence>
<gene>
    <name evidence="10" type="ORF">SMCB_1470</name>
</gene>
<dbReference type="InterPro" id="IPR011006">
    <property type="entry name" value="CheY-like_superfamily"/>
</dbReference>
<keyword evidence="4 10" id="KW-0238">DNA-binding</keyword>
<dbReference type="GO" id="GO:0006355">
    <property type="term" value="P:regulation of DNA-templated transcription"/>
    <property type="evidence" value="ECO:0007669"/>
    <property type="project" value="InterPro"/>
</dbReference>
<keyword evidence="11" id="KW-1185">Reference proteome</keyword>
<dbReference type="EMBL" id="AP014569">
    <property type="protein sequence ID" value="BAO83698.1"/>
    <property type="molecule type" value="Genomic_DNA"/>
</dbReference>
<dbReference type="GO" id="GO:0005524">
    <property type="term" value="F:ATP binding"/>
    <property type="evidence" value="ECO:0007669"/>
    <property type="project" value="UniProtKB-KW"/>
</dbReference>
<keyword evidence="3" id="KW-0805">Transcription regulation</keyword>
<feature type="compositionally biased region" description="Low complexity" evidence="7">
    <location>
        <begin position="436"/>
        <end position="448"/>
    </location>
</feature>
<evidence type="ECO:0000256" key="4">
    <source>
        <dbReference type="ARBA" id="ARBA00023125"/>
    </source>
</evidence>
<dbReference type="PROSITE" id="PS00675">
    <property type="entry name" value="SIGMA54_INTERACT_1"/>
    <property type="match status" value="1"/>
</dbReference>
<dbReference type="Gene3D" id="3.40.50.2300">
    <property type="match status" value="1"/>
</dbReference>
<evidence type="ECO:0000313" key="11">
    <source>
        <dbReference type="Proteomes" id="UP000066014"/>
    </source>
</evidence>
<feature type="modified residue" description="4-aspartylphosphate" evidence="6">
    <location>
        <position position="60"/>
    </location>
</feature>
<dbReference type="InterPro" id="IPR025944">
    <property type="entry name" value="Sigma_54_int_dom_CS"/>
</dbReference>
<dbReference type="RefSeq" id="WP_045535958.1">
    <property type="nucleotide sequence ID" value="NZ_AP014569.1"/>
</dbReference>
<dbReference type="PROSITE" id="PS00688">
    <property type="entry name" value="SIGMA54_INTERACT_3"/>
    <property type="match status" value="1"/>
</dbReference>
<evidence type="ECO:0000259" key="8">
    <source>
        <dbReference type="PROSITE" id="PS50045"/>
    </source>
</evidence>
<dbReference type="InterPro" id="IPR001789">
    <property type="entry name" value="Sig_transdc_resp-reg_receiver"/>
</dbReference>
<dbReference type="PROSITE" id="PS50045">
    <property type="entry name" value="SIGMA54_INTERACT_4"/>
    <property type="match status" value="1"/>
</dbReference>
<dbReference type="InterPro" id="IPR025943">
    <property type="entry name" value="Sigma_54_int_dom_ATP-bd_2"/>
</dbReference>
<reference evidence="10 11" key="1">
    <citation type="journal article" date="2014" name="Nat. Commun.">
        <title>Physiological and genomic features of highly alkaliphilic hydrogen-utilizing Betaproteobacteria from a continental serpentinizing site.</title>
        <authorList>
            <person name="Suzuki S."/>
            <person name="Kuenen J.G."/>
            <person name="Schipper K."/>
            <person name="van der Velde S."/>
            <person name="Ishii S."/>
            <person name="Wu A."/>
            <person name="Sorokin D.Y."/>
            <person name="Tenney A."/>
            <person name="Meng X.Y."/>
            <person name="Morrill P.L."/>
            <person name="Kamagata Y."/>
            <person name="Muyzer G."/>
            <person name="Nealson K.H."/>
        </authorList>
    </citation>
    <scope>NUCLEOTIDE SEQUENCE [LARGE SCALE GENOMIC DNA]</scope>
    <source>
        <strain evidence="10 11">B1</strain>
    </source>
</reference>
<dbReference type="GO" id="GO:0043565">
    <property type="term" value="F:sequence-specific DNA binding"/>
    <property type="evidence" value="ECO:0007669"/>
    <property type="project" value="InterPro"/>
</dbReference>
<dbReference type="SUPFAM" id="SSF52540">
    <property type="entry name" value="P-loop containing nucleoside triphosphate hydrolases"/>
    <property type="match status" value="1"/>
</dbReference>
<evidence type="ECO:0000256" key="1">
    <source>
        <dbReference type="ARBA" id="ARBA00022741"/>
    </source>
</evidence>
<feature type="region of interest" description="Disordered" evidence="7">
    <location>
        <begin position="427"/>
        <end position="455"/>
    </location>
</feature>
<dbReference type="InterPro" id="IPR002078">
    <property type="entry name" value="Sigma_54_int"/>
</dbReference>
<evidence type="ECO:0000313" key="10">
    <source>
        <dbReference type="EMBL" id="BAO83698.1"/>
    </source>
</evidence>
<proteinExistence type="predicted"/>
<feature type="region of interest" description="Disordered" evidence="7">
    <location>
        <begin position="139"/>
        <end position="177"/>
    </location>
</feature>
<dbReference type="SUPFAM" id="SSF46689">
    <property type="entry name" value="Homeodomain-like"/>
    <property type="match status" value="1"/>
</dbReference>
<sequence length="501" mass="53439">MKLPPPSTQPHLLVVDDEPDLLTLYELTLSKSGHRVAAASDLAQARALLATQHFDVLITDMRLPDGLGLELVRELAQAGRAEKTIVVTAYGSAENAVQALKAGAFDYLTKPVEPAQLRAAVANALQAALPPCNAVAPQPAAGAGLGRGEESEPATDEPRPSPAPAAGPSDDQGEKSVATDPALAPLVGSSPAMCALRERVQRVARSMAPVLVLGESGTGKELVARALHRCSHRAGGPFVAVNCGAIPDTLLEAEFFGVRKGAYTGANAHREGYFQAAAGGTLFLDEIGDLPLAMQVKLLRAVQERRVRSLGATDDEATDVRLVSATHLDLAVAVREGRFRQDLYYRLNVIDLHLPPLRERLADLPELAAVLLQRLSERSGHHSTPVLSAAALARLARHPFPGNVRELENLLERALALHPGPVLEVEAVGTPPPSALPTATAAAAAPAESPDEHAPTREQLQAWLNQHRWNQSRTARQLGWTLAKLRYWMQRHGLADTSPPP</sequence>